<dbReference type="AlphaFoldDB" id="G2PV02"/>
<evidence type="ECO:0000259" key="2">
    <source>
        <dbReference type="Pfam" id="PF01861"/>
    </source>
</evidence>
<dbReference type="RefSeq" id="WP_014043089.1">
    <property type="nucleotide sequence ID" value="NC_015949.1"/>
</dbReference>
<dbReference type="Gene3D" id="1.10.10.10">
    <property type="entry name" value="Winged helix-like DNA-binding domain superfamily/Winged helix DNA-binding domain"/>
    <property type="match status" value="1"/>
</dbReference>
<dbReference type="HAMAP" id="MF_01947">
    <property type="entry name" value="Aminopropyltransf_BpsA"/>
    <property type="match status" value="1"/>
</dbReference>
<dbReference type="SUPFAM" id="SSF53335">
    <property type="entry name" value="S-adenosyl-L-methionine-dependent methyltransferases"/>
    <property type="match status" value="1"/>
</dbReference>
<proteinExistence type="inferred from homology"/>
<dbReference type="Proteomes" id="UP000009257">
    <property type="component" value="Chromosome"/>
</dbReference>
<keyword evidence="1" id="KW-0963">Cytoplasm</keyword>
<dbReference type="InterPro" id="IPR014435">
    <property type="entry name" value="BpsA"/>
</dbReference>
<comment type="function">
    <text evidence="1">Involved in the biosynthesis of branched-chain polyamines, which support the growth of thermophiles under high-temperature conditions. Catalyzes the sequential condensation of spermidine with the aminopropyl groups of decarboxylated S-adenosylmethionines to produce N(4)-bis(aminopropyl)spermidine via N(4)-aminopropylspermidine.</text>
</comment>
<comment type="pathway">
    <text evidence="1">Amine and polyamine biosynthesis.</text>
</comment>
<dbReference type="GO" id="GO:0006596">
    <property type="term" value="P:polyamine biosynthetic process"/>
    <property type="evidence" value="ECO:0007669"/>
    <property type="project" value="UniProtKB-UniRule"/>
</dbReference>
<evidence type="ECO:0000313" key="4">
    <source>
        <dbReference type="Proteomes" id="UP000009257"/>
    </source>
</evidence>
<protein>
    <recommendedName>
        <fullName evidence="1">N(4)-bis(aminopropyl)spermidine synthase</fullName>
        <ecNumber evidence="1">2.5.1.128</ecNumber>
    </recommendedName>
    <alternativeName>
        <fullName evidence="1">Branched-chain polyamine synthase A</fullName>
    </alternativeName>
</protein>
<dbReference type="InterPro" id="IPR036388">
    <property type="entry name" value="WH-like_DNA-bd_sf"/>
</dbReference>
<comment type="subcellular location">
    <subcellularLocation>
        <location evidence="1">Cytoplasm</location>
    </subcellularLocation>
</comment>
<comment type="similarity">
    <text evidence="1">Belongs to the branched-chain polyamine synthase family.</text>
</comment>
<name>G2PV02_9FIRM</name>
<dbReference type="GO" id="GO:0016765">
    <property type="term" value="F:transferase activity, transferring alkyl or aryl (other than methyl) groups"/>
    <property type="evidence" value="ECO:0007669"/>
    <property type="project" value="UniProtKB-UniRule"/>
</dbReference>
<dbReference type="PIRSF" id="PIRSF005895">
    <property type="entry name" value="UCP005895_mtase"/>
    <property type="match status" value="1"/>
</dbReference>
<dbReference type="GO" id="GO:0005737">
    <property type="term" value="C:cytoplasm"/>
    <property type="evidence" value="ECO:0007669"/>
    <property type="project" value="UniProtKB-SubCell"/>
</dbReference>
<keyword evidence="1" id="KW-0620">Polyamine biosynthesis</keyword>
<organism evidence="3 4">
    <name type="scientific">Caldicellulosiruptor acetigenus 6A</name>
    <dbReference type="NCBI Taxonomy" id="632516"/>
    <lineage>
        <taxon>Bacteria</taxon>
        <taxon>Bacillati</taxon>
        <taxon>Bacillota</taxon>
        <taxon>Bacillota incertae sedis</taxon>
        <taxon>Caldicellulosiruptorales</taxon>
        <taxon>Caldicellulosiruptoraceae</taxon>
        <taxon>Caldicellulosiruptor</taxon>
    </lineage>
</organism>
<dbReference type="HOGENOM" id="CLU_042160_0_0_9"/>
<dbReference type="KEGG" id="clc:Calla_1981"/>
<dbReference type="Gene3D" id="3.40.50.150">
    <property type="entry name" value="Vaccinia Virus protein VP39"/>
    <property type="match status" value="1"/>
</dbReference>
<dbReference type="EC" id="2.5.1.128" evidence="1"/>
<evidence type="ECO:0000313" key="3">
    <source>
        <dbReference type="EMBL" id="AEM74554.1"/>
    </source>
</evidence>
<reference evidence="3 4" key="1">
    <citation type="submission" date="2011-08" db="EMBL/GenBank/DDBJ databases">
        <title>Complete sequence of Caldicellulosiruptor lactoaceticus 6A.</title>
        <authorList>
            <consortium name="US DOE Joint Genome Institute"/>
            <person name="Lucas S."/>
            <person name="Han J."/>
            <person name="Lapidus A."/>
            <person name="Cheng J.-F."/>
            <person name="Goodwin L."/>
            <person name="Pitluck S."/>
            <person name="Peters L."/>
            <person name="Davenport K."/>
            <person name="Detter J.C."/>
            <person name="Han C."/>
            <person name="Tapia R."/>
            <person name="Land M."/>
            <person name="Hauser L."/>
            <person name="Kyrpides N."/>
            <person name="Ivanova N."/>
            <person name="Ovchinnikova G."/>
            <person name="Pagani I."/>
            <person name="Blumer-Schuette S.E."/>
            <person name="Kelly R.M."/>
            <person name="Woyke T."/>
        </authorList>
    </citation>
    <scope>NUCLEOTIDE SEQUENCE [LARGE SCALE GENOMIC DNA]</scope>
    <source>
        <strain evidence="3 4">6A</strain>
    </source>
</reference>
<accession>G2PV02</accession>
<dbReference type="InterPro" id="IPR051720">
    <property type="entry name" value="rRNA_MeTrfase/Polyamine_Synth"/>
</dbReference>
<dbReference type="EMBL" id="CP003001">
    <property type="protein sequence ID" value="AEM74554.1"/>
    <property type="molecule type" value="Genomic_DNA"/>
</dbReference>
<evidence type="ECO:0000256" key="1">
    <source>
        <dbReference type="HAMAP-Rule" id="MF_01947"/>
    </source>
</evidence>
<sequence length="357" mass="40947">MDVLKVAVDFVQNKTKVEVNQRDIEKILSALNSTNHFWEVVFLSQKPFAVVRETINYLISIDFVKTDESGNLILTEKGKEFISANNIPVVKNYTCSHCEGRGIVFSEIKDAYEKFKEIVKTRPDAIVEYDQGFVTEETAYSRIALMIKKGDLVGKRLIVFGDDDLVSIAAALTKLPKEVIVLEIDKRLVDFINQAAKEHNLNLKAIEYDFRNKLPDDFVKSFDTFTIDPPETIEALDLCFTRTISSLKGAGCAGYFGLTNIEASLSKWHEFQKLLLNKFNAVITDIIENFNHYVNWNYLLPSLESNLAFVNVQPKLNWYTSSMYRIELVKDVDIKNEYINCELYIDKEAILYKENLV</sequence>
<feature type="domain" description="N(4)-bis(aminopropyl)spermidine synthase C-terminal" evidence="2">
    <location>
        <begin position="110"/>
        <end position="349"/>
    </location>
</feature>
<dbReference type="Pfam" id="PF01861">
    <property type="entry name" value="BpsA_C"/>
    <property type="match status" value="1"/>
</dbReference>
<dbReference type="InterPro" id="IPR002723">
    <property type="entry name" value="BpsA_C"/>
</dbReference>
<keyword evidence="1" id="KW-0808">Transferase</keyword>
<dbReference type="InterPro" id="IPR029063">
    <property type="entry name" value="SAM-dependent_MTases_sf"/>
</dbReference>
<gene>
    <name evidence="1" type="primary">bpsA</name>
    <name evidence="3" type="ORF">Calla_1981</name>
</gene>
<dbReference type="PANTHER" id="PTHR23290:SF0">
    <property type="entry name" value="RRNA N6-ADENOSINE-METHYLTRANSFERASE METTL5"/>
    <property type="match status" value="1"/>
</dbReference>
<dbReference type="PANTHER" id="PTHR23290">
    <property type="entry name" value="RRNA N6-ADENOSINE-METHYLTRANSFERASE METTL5"/>
    <property type="match status" value="1"/>
</dbReference>
<comment type="catalytic activity">
    <reaction evidence="1">
        <text>2 S-adenosyl 3-(methylsulfanyl)propylamine + spermidine = N(4)-bis(aminopropyl)spermidine + 2 S-methyl-5'-thioadenosine + 2 H(+)</text>
        <dbReference type="Rhea" id="RHEA:44132"/>
        <dbReference type="ChEBI" id="CHEBI:15378"/>
        <dbReference type="ChEBI" id="CHEBI:17509"/>
        <dbReference type="ChEBI" id="CHEBI:57443"/>
        <dbReference type="ChEBI" id="CHEBI:57834"/>
        <dbReference type="ChEBI" id="CHEBI:82771"/>
        <dbReference type="EC" id="2.5.1.128"/>
    </reaction>
</comment>